<dbReference type="InterPro" id="IPR041526">
    <property type="entry name" value="DAPG_hydrolase"/>
</dbReference>
<evidence type="ECO:0000256" key="4">
    <source>
        <dbReference type="ARBA" id="ARBA00022833"/>
    </source>
</evidence>
<evidence type="ECO:0000256" key="3">
    <source>
        <dbReference type="ARBA" id="ARBA00022801"/>
    </source>
</evidence>
<name>A0A3N0VLT6_9GAMM</name>
<dbReference type="Pfam" id="PF18089">
    <property type="entry name" value="DAPG_hydrolase"/>
    <property type="match status" value="1"/>
</dbReference>
<reference evidence="7 8" key="1">
    <citation type="submission" date="2018-10" db="EMBL/GenBank/DDBJ databases">
        <authorList>
            <person name="Chen W.-M."/>
        </authorList>
    </citation>
    <scope>NUCLEOTIDE SEQUENCE [LARGE SCALE GENOMIC DNA]</scope>
    <source>
        <strain evidence="7 8">THS-13</strain>
    </source>
</reference>
<dbReference type="EMBL" id="RJVO01000001">
    <property type="protein sequence ID" value="ROH93743.1"/>
    <property type="molecule type" value="Genomic_DNA"/>
</dbReference>
<protein>
    <recommendedName>
        <fullName evidence="6">DAPG hydrolase PhiG domain-containing protein</fullName>
    </recommendedName>
</protein>
<dbReference type="GO" id="GO:0016787">
    <property type="term" value="F:hydrolase activity"/>
    <property type="evidence" value="ECO:0007669"/>
    <property type="project" value="UniProtKB-KW"/>
</dbReference>
<feature type="domain" description="DAPG hydrolase PhiG" evidence="6">
    <location>
        <begin position="52"/>
        <end position="268"/>
    </location>
</feature>
<keyword evidence="4" id="KW-0862">Zinc</keyword>
<keyword evidence="3" id="KW-0378">Hydrolase</keyword>
<sequence length="277" mass="29900">MSPSRPATHLGYDAEALASSPYAPYYRPALAPLAEPLRAALAVGALATELLPPVSEAHRLQDEGYHAVETGYALTPEGGARLAVLTPMPGVAPAMWDWWFAWHGSEALRYKLWHPQAHLDVGWRDGAGERPNYVGRVSEVEEYVGSERVRASVGFVAPSAMGLDERRLAERGEVAICARLGMVIAGVPLYSGWLLHQLRPVPGGTEMRSRFWLGGAEVRPFGWDNRLGAALGRLAARLKPVQPAQAQALMVHDAQEMGHLATILPALHAAFGPGSRA</sequence>
<keyword evidence="2" id="KW-0479">Metal-binding</keyword>
<gene>
    <name evidence="7" type="ORF">ED208_04260</name>
</gene>
<evidence type="ECO:0000313" key="8">
    <source>
        <dbReference type="Proteomes" id="UP000282106"/>
    </source>
</evidence>
<evidence type="ECO:0000259" key="6">
    <source>
        <dbReference type="Pfam" id="PF18089"/>
    </source>
</evidence>
<keyword evidence="8" id="KW-1185">Reference proteome</keyword>
<evidence type="ECO:0000256" key="1">
    <source>
        <dbReference type="ARBA" id="ARBA00001947"/>
    </source>
</evidence>
<evidence type="ECO:0000256" key="2">
    <source>
        <dbReference type="ARBA" id="ARBA00022723"/>
    </source>
</evidence>
<dbReference type="RefSeq" id="WP_123210599.1">
    <property type="nucleotide sequence ID" value="NZ_RJVO01000001.1"/>
</dbReference>
<dbReference type="GO" id="GO:0046872">
    <property type="term" value="F:metal ion binding"/>
    <property type="evidence" value="ECO:0007669"/>
    <property type="project" value="UniProtKB-KW"/>
</dbReference>
<organism evidence="7 8">
    <name type="scientific">Stagnimonas aquatica</name>
    <dbReference type="NCBI Taxonomy" id="2689987"/>
    <lineage>
        <taxon>Bacteria</taxon>
        <taxon>Pseudomonadati</taxon>
        <taxon>Pseudomonadota</taxon>
        <taxon>Gammaproteobacteria</taxon>
        <taxon>Nevskiales</taxon>
        <taxon>Nevskiaceae</taxon>
        <taxon>Stagnimonas</taxon>
    </lineage>
</organism>
<proteinExistence type="inferred from homology"/>
<comment type="similarity">
    <text evidence="5">Belongs to the DAPG/phloretin hydrolase family.</text>
</comment>
<dbReference type="Proteomes" id="UP000282106">
    <property type="component" value="Unassembled WGS sequence"/>
</dbReference>
<evidence type="ECO:0000256" key="5">
    <source>
        <dbReference type="ARBA" id="ARBA00023459"/>
    </source>
</evidence>
<comment type="cofactor">
    <cofactor evidence="1">
        <name>Zn(2+)</name>
        <dbReference type="ChEBI" id="CHEBI:29105"/>
    </cofactor>
</comment>
<evidence type="ECO:0000313" key="7">
    <source>
        <dbReference type="EMBL" id="ROH93743.1"/>
    </source>
</evidence>
<comment type="caution">
    <text evidence="7">The sequence shown here is derived from an EMBL/GenBank/DDBJ whole genome shotgun (WGS) entry which is preliminary data.</text>
</comment>
<dbReference type="InParanoid" id="A0A3N0VLT6"/>
<accession>A0A3N0VLT6</accession>
<dbReference type="AlphaFoldDB" id="A0A3N0VLT6"/>